<evidence type="ECO:0000256" key="7">
    <source>
        <dbReference type="ARBA" id="ARBA00023235"/>
    </source>
</evidence>
<feature type="domain" description="UvrD-like helicase C-terminal" evidence="14">
    <location>
        <begin position="289"/>
        <end position="565"/>
    </location>
</feature>
<evidence type="ECO:0000256" key="8">
    <source>
        <dbReference type="ARBA" id="ARBA00034617"/>
    </source>
</evidence>
<evidence type="ECO:0000256" key="12">
    <source>
        <dbReference type="SAM" id="MobiDB-lite"/>
    </source>
</evidence>
<comment type="catalytic activity">
    <reaction evidence="8">
        <text>Couples ATP hydrolysis with the unwinding of duplex DNA by translocating in the 3'-5' direction.</text>
        <dbReference type="EC" id="5.6.2.4"/>
    </reaction>
</comment>
<dbReference type="PANTHER" id="PTHR11070">
    <property type="entry name" value="UVRD / RECB / PCRA DNA HELICASE FAMILY MEMBER"/>
    <property type="match status" value="1"/>
</dbReference>
<protein>
    <recommendedName>
        <fullName evidence="9">DNA 3'-5' helicase</fullName>
        <ecNumber evidence="9">5.6.2.4</ecNumber>
    </recommendedName>
</protein>
<accession>A0A2Z4Y4Z8</accession>
<proteinExistence type="inferred from homology"/>
<evidence type="ECO:0000256" key="4">
    <source>
        <dbReference type="ARBA" id="ARBA00022806"/>
    </source>
</evidence>
<comment type="catalytic activity">
    <reaction evidence="10">
        <text>ATP + H2O = ADP + phosphate + H(+)</text>
        <dbReference type="Rhea" id="RHEA:13065"/>
        <dbReference type="ChEBI" id="CHEBI:15377"/>
        <dbReference type="ChEBI" id="CHEBI:15378"/>
        <dbReference type="ChEBI" id="CHEBI:30616"/>
        <dbReference type="ChEBI" id="CHEBI:43474"/>
        <dbReference type="ChEBI" id="CHEBI:456216"/>
        <dbReference type="EC" id="5.6.2.4"/>
    </reaction>
</comment>
<evidence type="ECO:0000256" key="9">
    <source>
        <dbReference type="ARBA" id="ARBA00034808"/>
    </source>
</evidence>
<dbReference type="Pfam" id="PF13361">
    <property type="entry name" value="UvrD_C"/>
    <property type="match status" value="1"/>
</dbReference>
<evidence type="ECO:0000256" key="3">
    <source>
        <dbReference type="ARBA" id="ARBA00022801"/>
    </source>
</evidence>
<feature type="region of interest" description="Disordered" evidence="12">
    <location>
        <begin position="663"/>
        <end position="684"/>
    </location>
</feature>
<evidence type="ECO:0000256" key="2">
    <source>
        <dbReference type="ARBA" id="ARBA00022741"/>
    </source>
</evidence>
<evidence type="ECO:0000256" key="11">
    <source>
        <dbReference type="PROSITE-ProRule" id="PRU00560"/>
    </source>
</evidence>
<evidence type="ECO:0000259" key="14">
    <source>
        <dbReference type="PROSITE" id="PS51217"/>
    </source>
</evidence>
<keyword evidence="5 11" id="KW-0067">ATP-binding</keyword>
<dbReference type="Proteomes" id="UP000262583">
    <property type="component" value="Chromosome"/>
</dbReference>
<dbReference type="GO" id="GO:0005829">
    <property type="term" value="C:cytosol"/>
    <property type="evidence" value="ECO:0007669"/>
    <property type="project" value="TreeGrafter"/>
</dbReference>
<dbReference type="GO" id="GO:0003677">
    <property type="term" value="F:DNA binding"/>
    <property type="evidence" value="ECO:0007669"/>
    <property type="project" value="UniProtKB-KW"/>
</dbReference>
<keyword evidence="2 11" id="KW-0547">Nucleotide-binding</keyword>
<dbReference type="SUPFAM" id="SSF52540">
    <property type="entry name" value="P-loop containing nucleoside triphosphate hydrolases"/>
    <property type="match status" value="1"/>
</dbReference>
<dbReference type="InterPro" id="IPR014017">
    <property type="entry name" value="DNA_helicase_UvrD-like_C"/>
</dbReference>
<feature type="domain" description="UvrD-like helicase ATP-binding" evidence="13">
    <location>
        <begin position="7"/>
        <end position="288"/>
    </location>
</feature>
<dbReference type="CDD" id="cd17932">
    <property type="entry name" value="DEXQc_UvrD"/>
    <property type="match status" value="1"/>
</dbReference>
<name>A0A2Z4Y4Z8_SUMC1</name>
<sequence>MPDPILDNLNPEQLEAVTAPDGPLLIVAGAGSGKTRVITRRIAYLLRDRHYQPWQIFAATFTNKAAEEMKNRVVQLVGGRQLAHELPIATFHSLCARILRREAPALGLPNNFIICDERDQLSAVKHVMRELGIKDTEVKPSYAQEIINRCKLNMLEPEEVGQVIESRHEQTLAAIYEAYQKYIRASHALDFEDLIWMTVRLFQEHPEILERYQQRYRQVLVDEYQDINATQFLLVRLLAAGHHNIAVVGDEDQTIYSWRGADIAHLLEFEKYFPERRIIHLEQNYRSKANILRAASTLIANNRLRFNKTLRTEAPPGPPVVVLSAETEYGEAEAVAHLVAALHRHASFQYKDIAIFYRIAALSRVYEEKLRELNIPHRVVGGVRFYDRAEIKDMLAYLQVVQNPANTIALLRIINCPKRGIGDKSLERLLDEARRRGVPLYEVLREVATSGQLVSGTAATGIQRFVQSIETWREFAHNHSILELYEKIRRESEYDASLGDPAQLEVRSRLEHLDELANAITQFELSQPKATLADYLENVSLVNPTDDLRDTQNAVAMMTLHMAKGLEFRVVFIVGCSEGLLPYRRSQEEGRTEEERRLMYVGMTRARDFLVLCHCDSRAVYGERQFSPASLFLSELPTSGVLHVRAEQASFRELALLANSDGSSGEIATQGELEEAPTSSPRSQGLLGRRVRHALLGEGEIIGIEGSGRQTTYLLRLDDGQLVRLLARHAQLEVCG</sequence>
<dbReference type="InterPro" id="IPR014016">
    <property type="entry name" value="UvrD-like_ATP-bd"/>
</dbReference>
<evidence type="ECO:0000256" key="6">
    <source>
        <dbReference type="ARBA" id="ARBA00023125"/>
    </source>
</evidence>
<dbReference type="Pfam" id="PF00580">
    <property type="entry name" value="UvrD-helicase"/>
    <property type="match status" value="1"/>
</dbReference>
<dbReference type="Gene3D" id="3.40.50.300">
    <property type="entry name" value="P-loop containing nucleotide triphosphate hydrolases"/>
    <property type="match status" value="2"/>
</dbReference>
<evidence type="ECO:0000313" key="15">
    <source>
        <dbReference type="EMBL" id="AXA36210.1"/>
    </source>
</evidence>
<dbReference type="PROSITE" id="PS51217">
    <property type="entry name" value="UVRD_HELICASE_CTER"/>
    <property type="match status" value="1"/>
</dbReference>
<comment type="similarity">
    <text evidence="1">Belongs to the helicase family. UvrD subfamily.</text>
</comment>
<evidence type="ECO:0000256" key="1">
    <source>
        <dbReference type="ARBA" id="ARBA00009922"/>
    </source>
</evidence>
<reference evidence="15 16" key="1">
    <citation type="submission" date="2018-05" db="EMBL/GenBank/DDBJ databases">
        <title>A metagenomic window into the 2 km-deep terrestrial subsurface aquifer revealed taxonomically and functionally diverse microbial community comprising novel uncultured bacterial lineages.</title>
        <authorList>
            <person name="Kadnikov V.V."/>
            <person name="Mardanov A.V."/>
            <person name="Beletsky A.V."/>
            <person name="Banks D."/>
            <person name="Pimenov N.V."/>
            <person name="Frank Y.A."/>
            <person name="Karnachuk O.V."/>
            <person name="Ravin N.V."/>
        </authorList>
    </citation>
    <scope>NUCLEOTIDE SEQUENCE [LARGE SCALE GENOMIC DNA]</scope>
    <source>
        <strain evidence="15">BY</strain>
    </source>
</reference>
<dbReference type="PANTHER" id="PTHR11070:SF2">
    <property type="entry name" value="ATP-DEPENDENT DNA HELICASE SRS2"/>
    <property type="match status" value="1"/>
</dbReference>
<evidence type="ECO:0000256" key="5">
    <source>
        <dbReference type="ARBA" id="ARBA00022840"/>
    </source>
</evidence>
<keyword evidence="6" id="KW-0238">DNA-binding</keyword>
<dbReference type="Gene3D" id="1.10.486.10">
    <property type="entry name" value="PCRA, domain 4"/>
    <property type="match status" value="1"/>
</dbReference>
<keyword evidence="4 11" id="KW-0347">Helicase</keyword>
<dbReference type="EC" id="5.6.2.4" evidence="9"/>
<dbReference type="InterPro" id="IPR000212">
    <property type="entry name" value="DNA_helicase_UvrD/REP"/>
</dbReference>
<keyword evidence="3 11" id="KW-0378">Hydrolase</keyword>
<dbReference type="Gene3D" id="1.10.10.160">
    <property type="match status" value="1"/>
</dbReference>
<dbReference type="EMBL" id="CP030759">
    <property type="protein sequence ID" value="AXA36210.1"/>
    <property type="molecule type" value="Genomic_DNA"/>
</dbReference>
<evidence type="ECO:0000313" key="16">
    <source>
        <dbReference type="Proteomes" id="UP000262583"/>
    </source>
</evidence>
<feature type="binding site" evidence="11">
    <location>
        <begin position="28"/>
        <end position="35"/>
    </location>
    <ligand>
        <name>ATP</name>
        <dbReference type="ChEBI" id="CHEBI:30616"/>
    </ligand>
</feature>
<dbReference type="GO" id="GO:0043138">
    <property type="term" value="F:3'-5' DNA helicase activity"/>
    <property type="evidence" value="ECO:0007669"/>
    <property type="project" value="UniProtKB-EC"/>
</dbReference>
<gene>
    <name evidence="15" type="ORF">BRCON_1433</name>
</gene>
<dbReference type="GO" id="GO:0000725">
    <property type="term" value="P:recombinational repair"/>
    <property type="evidence" value="ECO:0007669"/>
    <property type="project" value="TreeGrafter"/>
</dbReference>
<dbReference type="InterPro" id="IPR027417">
    <property type="entry name" value="P-loop_NTPase"/>
</dbReference>
<dbReference type="PROSITE" id="PS51198">
    <property type="entry name" value="UVRD_HELICASE_ATP_BIND"/>
    <property type="match status" value="1"/>
</dbReference>
<keyword evidence="7" id="KW-0413">Isomerase</keyword>
<dbReference type="GO" id="GO:0005524">
    <property type="term" value="F:ATP binding"/>
    <property type="evidence" value="ECO:0007669"/>
    <property type="project" value="UniProtKB-UniRule"/>
</dbReference>
<dbReference type="KEGG" id="schv:BRCON_1433"/>
<evidence type="ECO:0000259" key="13">
    <source>
        <dbReference type="PROSITE" id="PS51198"/>
    </source>
</evidence>
<dbReference type="InterPro" id="IPR013986">
    <property type="entry name" value="DExx_box_DNA_helicase_dom_sf"/>
</dbReference>
<dbReference type="GO" id="GO:0033202">
    <property type="term" value="C:DNA helicase complex"/>
    <property type="evidence" value="ECO:0007669"/>
    <property type="project" value="TreeGrafter"/>
</dbReference>
<dbReference type="AlphaFoldDB" id="A0A2Z4Y4Z8"/>
<dbReference type="GO" id="GO:0016887">
    <property type="term" value="F:ATP hydrolysis activity"/>
    <property type="evidence" value="ECO:0007669"/>
    <property type="project" value="RHEA"/>
</dbReference>
<evidence type="ECO:0000256" key="10">
    <source>
        <dbReference type="ARBA" id="ARBA00048988"/>
    </source>
</evidence>
<organism evidence="15 16">
    <name type="scientific">Sumerlaea chitinivorans</name>
    <dbReference type="NCBI Taxonomy" id="2250252"/>
    <lineage>
        <taxon>Bacteria</taxon>
        <taxon>Candidatus Sumerlaeota</taxon>
        <taxon>Candidatus Sumerlaeia</taxon>
        <taxon>Candidatus Sumerlaeales</taxon>
        <taxon>Candidatus Sumerlaeaceae</taxon>
        <taxon>Candidatus Sumerlaea</taxon>
    </lineage>
</organism>